<accession>A0AA37GW75</accession>
<dbReference type="AlphaFoldDB" id="A0AA37GW75"/>
<organism evidence="1 2">
    <name type="scientific">Colletotrichum liriopes</name>
    <dbReference type="NCBI Taxonomy" id="708192"/>
    <lineage>
        <taxon>Eukaryota</taxon>
        <taxon>Fungi</taxon>
        <taxon>Dikarya</taxon>
        <taxon>Ascomycota</taxon>
        <taxon>Pezizomycotina</taxon>
        <taxon>Sordariomycetes</taxon>
        <taxon>Hypocreomycetidae</taxon>
        <taxon>Glomerellales</taxon>
        <taxon>Glomerellaceae</taxon>
        <taxon>Colletotrichum</taxon>
        <taxon>Colletotrichum spaethianum species complex</taxon>
    </lineage>
</organism>
<name>A0AA37GW75_9PEZI</name>
<sequence>MCRTSRSLTTRLRILRIQFIKFPLSSSLESELQAEDRISGAKSDGRGLTCDFEEPPVLDCPDDLSKTEFHEHPLAHHIELEKGWEKHQLALYGLILPAKVDNGTPTYTWESDPEEQEEADLNIVSMLTKEAKTPAKPPTPTERPRTPSNILHKVKSFANFIATSDLEKDMPELPTLKELLDQICSSNFPSSHKVQRLPSSKTPLRSVPSATKLRIKRSTGVDKAQISDPVAPEEMRRVGLDLSQAAVQRKGTADNERISTYATSLRNHSNLISPSMSSNLPFYLLQPQHPTVYFGNNEAPPKFRLAPPRLSPMEYARQYLIAKAKADKEDGAVPFASRL</sequence>
<protein>
    <submittedName>
        <fullName evidence="1">Uncharacterized protein</fullName>
    </submittedName>
</protein>
<gene>
    <name evidence="1" type="ORF">ColLi_11296</name>
</gene>
<keyword evidence="2" id="KW-1185">Reference proteome</keyword>
<evidence type="ECO:0000313" key="1">
    <source>
        <dbReference type="EMBL" id="GJC88458.1"/>
    </source>
</evidence>
<reference evidence="1 2" key="1">
    <citation type="submission" date="2021-07" db="EMBL/GenBank/DDBJ databases">
        <title>Genome data of Colletotrichum spaethianum.</title>
        <authorList>
            <person name="Utami Y.D."/>
            <person name="Hiruma K."/>
        </authorList>
    </citation>
    <scope>NUCLEOTIDE SEQUENCE [LARGE SCALE GENOMIC DNA]</scope>
    <source>
        <strain evidence="1 2">MAFF 242679</strain>
    </source>
</reference>
<evidence type="ECO:0000313" key="2">
    <source>
        <dbReference type="Proteomes" id="UP001055172"/>
    </source>
</evidence>
<dbReference type="Proteomes" id="UP001055172">
    <property type="component" value="Unassembled WGS sequence"/>
</dbReference>
<proteinExistence type="predicted"/>
<dbReference type="EMBL" id="BPPX01000033">
    <property type="protein sequence ID" value="GJC88458.1"/>
    <property type="molecule type" value="Genomic_DNA"/>
</dbReference>
<comment type="caution">
    <text evidence="1">The sequence shown here is derived from an EMBL/GenBank/DDBJ whole genome shotgun (WGS) entry which is preliminary data.</text>
</comment>